<evidence type="ECO:0000256" key="8">
    <source>
        <dbReference type="ARBA" id="ARBA00023157"/>
    </source>
</evidence>
<keyword evidence="6" id="KW-1133">Transmembrane helix</keyword>
<dbReference type="GO" id="GO:0045202">
    <property type="term" value="C:synapse"/>
    <property type="evidence" value="ECO:0007669"/>
    <property type="project" value="TreeGrafter"/>
</dbReference>
<dbReference type="Proteomes" id="UP000807504">
    <property type="component" value="Unassembled WGS sequence"/>
</dbReference>
<dbReference type="PANTHER" id="PTHR13817">
    <property type="entry name" value="TITIN"/>
    <property type="match status" value="1"/>
</dbReference>
<dbReference type="PROSITE" id="PS50853">
    <property type="entry name" value="FN3"/>
    <property type="match status" value="2"/>
</dbReference>
<feature type="domain" description="Fibronectin type-III" evidence="10">
    <location>
        <begin position="143"/>
        <end position="242"/>
    </location>
</feature>
<dbReference type="PANTHER" id="PTHR13817:SF102">
    <property type="entry name" value="DOWN SYNDROME CELL ADHESION MOLECULE-LIKE PROTEIN DSCAM2"/>
    <property type="match status" value="1"/>
</dbReference>
<evidence type="ECO:0000313" key="12">
    <source>
        <dbReference type="Proteomes" id="UP000807504"/>
    </source>
</evidence>
<name>A0A8T0G0U0_ARGBR</name>
<keyword evidence="9" id="KW-0393">Immunoglobulin domain</keyword>
<dbReference type="InterPro" id="IPR003961">
    <property type="entry name" value="FN3_dom"/>
</dbReference>
<gene>
    <name evidence="11" type="ORF">HNY73_000949</name>
</gene>
<evidence type="ECO:0000256" key="3">
    <source>
        <dbReference type="ARBA" id="ARBA00022729"/>
    </source>
</evidence>
<dbReference type="Pfam" id="PF25059">
    <property type="entry name" value="FN3_DSCAM-DSCAML_C"/>
    <property type="match status" value="1"/>
</dbReference>
<dbReference type="EMBL" id="JABXBU010000001">
    <property type="protein sequence ID" value="KAF8796592.1"/>
    <property type="molecule type" value="Genomic_DNA"/>
</dbReference>
<reference evidence="11" key="2">
    <citation type="submission" date="2020-06" db="EMBL/GenBank/DDBJ databases">
        <authorList>
            <person name="Sheffer M."/>
        </authorList>
    </citation>
    <scope>NUCLEOTIDE SEQUENCE</scope>
</reference>
<dbReference type="GO" id="GO:0016020">
    <property type="term" value="C:membrane"/>
    <property type="evidence" value="ECO:0007669"/>
    <property type="project" value="UniProtKB-SubCell"/>
</dbReference>
<evidence type="ECO:0000256" key="5">
    <source>
        <dbReference type="ARBA" id="ARBA00022889"/>
    </source>
</evidence>
<proteinExistence type="predicted"/>
<keyword evidence="3" id="KW-0732">Signal</keyword>
<keyword evidence="12" id="KW-1185">Reference proteome</keyword>
<evidence type="ECO:0000256" key="2">
    <source>
        <dbReference type="ARBA" id="ARBA00022692"/>
    </source>
</evidence>
<dbReference type="AlphaFoldDB" id="A0A8T0G0U0"/>
<dbReference type="GO" id="GO:0007416">
    <property type="term" value="P:synapse assembly"/>
    <property type="evidence" value="ECO:0007669"/>
    <property type="project" value="TreeGrafter"/>
</dbReference>
<keyword evidence="7" id="KW-0472">Membrane</keyword>
<protein>
    <submittedName>
        <fullName evidence="11">Down syndrome cell adhesion molecule-like</fullName>
    </submittedName>
</protein>
<comment type="caution">
    <text evidence="11">The sequence shown here is derived from an EMBL/GenBank/DDBJ whole genome shotgun (WGS) entry which is preliminary data.</text>
</comment>
<keyword evidence="5" id="KW-0130">Cell adhesion</keyword>
<evidence type="ECO:0000256" key="4">
    <source>
        <dbReference type="ARBA" id="ARBA00022737"/>
    </source>
</evidence>
<dbReference type="InterPro" id="IPR050964">
    <property type="entry name" value="Striated_Muscle_Regulatory"/>
</dbReference>
<accession>A0A8T0G0U0</accession>
<dbReference type="Pfam" id="PF00041">
    <property type="entry name" value="fn3"/>
    <property type="match status" value="1"/>
</dbReference>
<organism evidence="11 12">
    <name type="scientific">Argiope bruennichi</name>
    <name type="common">Wasp spider</name>
    <name type="synonym">Aranea bruennichi</name>
    <dbReference type="NCBI Taxonomy" id="94029"/>
    <lineage>
        <taxon>Eukaryota</taxon>
        <taxon>Metazoa</taxon>
        <taxon>Ecdysozoa</taxon>
        <taxon>Arthropoda</taxon>
        <taxon>Chelicerata</taxon>
        <taxon>Arachnida</taxon>
        <taxon>Araneae</taxon>
        <taxon>Araneomorphae</taxon>
        <taxon>Entelegynae</taxon>
        <taxon>Araneoidea</taxon>
        <taxon>Araneidae</taxon>
        <taxon>Argiope</taxon>
    </lineage>
</organism>
<dbReference type="Gene3D" id="2.60.40.10">
    <property type="entry name" value="Immunoglobulins"/>
    <property type="match status" value="2"/>
</dbReference>
<evidence type="ECO:0000256" key="6">
    <source>
        <dbReference type="ARBA" id="ARBA00022989"/>
    </source>
</evidence>
<keyword evidence="2" id="KW-0812">Transmembrane</keyword>
<evidence type="ECO:0000313" key="11">
    <source>
        <dbReference type="EMBL" id="KAF8796592.1"/>
    </source>
</evidence>
<dbReference type="CDD" id="cd00063">
    <property type="entry name" value="FN3"/>
    <property type="match status" value="2"/>
</dbReference>
<evidence type="ECO:0000259" key="10">
    <source>
        <dbReference type="PROSITE" id="PS50853"/>
    </source>
</evidence>
<feature type="domain" description="Fibronectin type-III" evidence="10">
    <location>
        <begin position="47"/>
        <end position="139"/>
    </location>
</feature>
<dbReference type="InterPro" id="IPR056754">
    <property type="entry name" value="DSCAM/DSCAML_C"/>
</dbReference>
<dbReference type="InterPro" id="IPR013783">
    <property type="entry name" value="Ig-like_fold"/>
</dbReference>
<evidence type="ECO:0000256" key="9">
    <source>
        <dbReference type="ARBA" id="ARBA00023319"/>
    </source>
</evidence>
<keyword evidence="4" id="KW-0677">Repeat</keyword>
<reference evidence="11" key="1">
    <citation type="journal article" date="2020" name="bioRxiv">
        <title>Chromosome-level reference genome of the European wasp spider Argiope bruennichi: a resource for studies on range expansion and evolutionary adaptation.</title>
        <authorList>
            <person name="Sheffer M.M."/>
            <person name="Hoppe A."/>
            <person name="Krehenwinkel H."/>
            <person name="Uhl G."/>
            <person name="Kuss A.W."/>
            <person name="Jensen L."/>
            <person name="Jensen C."/>
            <person name="Gillespie R.G."/>
            <person name="Hoff K.J."/>
            <person name="Prost S."/>
        </authorList>
    </citation>
    <scope>NUCLEOTIDE SEQUENCE</scope>
</reference>
<dbReference type="InterPro" id="IPR036116">
    <property type="entry name" value="FN3_sf"/>
</dbReference>
<dbReference type="GO" id="GO:0007156">
    <property type="term" value="P:homophilic cell adhesion via plasma membrane adhesion molecules"/>
    <property type="evidence" value="ECO:0007669"/>
    <property type="project" value="TreeGrafter"/>
</dbReference>
<sequence>MSAHLQPPFLLYPPVPDSDTNKTRLLFGNPKAESTPPDTLTTRYFLAHAPVETIVDTTATSISLNWDAKSTNERPITGFILTYKGSSGQWHETRLPASRQSFVLENLQCGTSYQIMLTAFNSVGHGEPSEIQQVTTNGRAPVAPEKSEFLKSNTTSVQLNLRNWMDDGCPISHLVIQYKPQGQKEWILVSNHILTDQETLQIADLSPGTWHDLLVTAHSDAGTTDAEYRFATLTLTGATCDTFFWVVWKRRDPSGEAPSDIYSRGSGGRADDISMSSYGKAKGNSVYDSQREPLYYPLPYATTHIPNHVQDHPSSESHEQSLQRTRGGGRMVEHTYDVPQRVQHHHNVPLHQYSQLWANSRGFCEKPTLMSSRGDIEDFDVAIAMAEKYAAFRLSQTSDPEDIPDFHEEICQNMIEYDDDQSLEQDEMSETECDRDCNGATRQRKYLTGSYSRVGAVIVC</sequence>
<dbReference type="SUPFAM" id="SSF49265">
    <property type="entry name" value="Fibronectin type III"/>
    <property type="match status" value="1"/>
</dbReference>
<keyword evidence="8" id="KW-1015">Disulfide bond</keyword>
<comment type="subcellular location">
    <subcellularLocation>
        <location evidence="1">Membrane</location>
        <topology evidence="1">Single-pass membrane protein</topology>
    </subcellularLocation>
</comment>
<evidence type="ECO:0000256" key="7">
    <source>
        <dbReference type="ARBA" id="ARBA00023136"/>
    </source>
</evidence>
<evidence type="ECO:0000256" key="1">
    <source>
        <dbReference type="ARBA" id="ARBA00004167"/>
    </source>
</evidence>
<dbReference type="SMART" id="SM00060">
    <property type="entry name" value="FN3"/>
    <property type="match status" value="2"/>
</dbReference>